<name>A0A5D3DLK8_CUCMM</name>
<comment type="caution">
    <text evidence="1">The sequence shown here is derived from an EMBL/GenBank/DDBJ whole genome shotgun (WGS) entry which is preliminary data.</text>
</comment>
<gene>
    <name evidence="1" type="ORF">E5676_scaffold610G00660</name>
</gene>
<reference evidence="1 2" key="1">
    <citation type="submission" date="2019-08" db="EMBL/GenBank/DDBJ databases">
        <title>Draft genome sequences of two oriental melons (Cucumis melo L. var makuwa).</title>
        <authorList>
            <person name="Kwon S.-Y."/>
        </authorList>
    </citation>
    <scope>NUCLEOTIDE SEQUENCE [LARGE SCALE GENOMIC DNA]</scope>
    <source>
        <strain evidence="2">cv. Chang Bougi</strain>
        <tissue evidence="1">Leaf</tissue>
    </source>
</reference>
<sequence>MEKGTGRIDLMHHERLEMEVTTNAGTQFGYGGGCGGFVREATTRVCSFPRFFSFLKEEGKGKGRKKLASDREGSVTCHMRTQSNFAISDPTSTGDDRAFAVRPTALIHLPGRSDRAPSSFGEVILPSAIQLLLRDDRAFAVRSTVLERSDTFLVWRGGTAINNPTSIEGRSSFCRQIYHPDRSNRTPSSFEEVILPSAIQLLSGDDQTFVVRSIALERSSTFVVWRGDTAISDPTSIEGRSSFCRQIHHPGKSDRVPSSFREVVLSLAIQLLSTDDRAFAVRCTALIHHPGRSDWTPSSFGEVVLPSAIQLLSGDDRAFAVRSTTLVGAIRHLRRLERWSDRTPSSFGEVILPSAIQLLSRDDRAFAVRSTALVGPIGHVHRLERWRHNCTIDIFLEKQR</sequence>
<evidence type="ECO:0000313" key="1">
    <source>
        <dbReference type="EMBL" id="TYK24160.1"/>
    </source>
</evidence>
<dbReference type="EMBL" id="SSTD01004048">
    <property type="protein sequence ID" value="TYK24160.1"/>
    <property type="molecule type" value="Genomic_DNA"/>
</dbReference>
<dbReference type="Proteomes" id="UP000321947">
    <property type="component" value="Unassembled WGS sequence"/>
</dbReference>
<protein>
    <submittedName>
        <fullName evidence="1">Uncharacterized protein</fullName>
    </submittedName>
</protein>
<proteinExistence type="predicted"/>
<accession>A0A5D3DLK8</accession>
<dbReference type="AlphaFoldDB" id="A0A5D3DLK8"/>
<evidence type="ECO:0000313" key="2">
    <source>
        <dbReference type="Proteomes" id="UP000321947"/>
    </source>
</evidence>
<organism evidence="1 2">
    <name type="scientific">Cucumis melo var. makuwa</name>
    <name type="common">Oriental melon</name>
    <dbReference type="NCBI Taxonomy" id="1194695"/>
    <lineage>
        <taxon>Eukaryota</taxon>
        <taxon>Viridiplantae</taxon>
        <taxon>Streptophyta</taxon>
        <taxon>Embryophyta</taxon>
        <taxon>Tracheophyta</taxon>
        <taxon>Spermatophyta</taxon>
        <taxon>Magnoliopsida</taxon>
        <taxon>eudicotyledons</taxon>
        <taxon>Gunneridae</taxon>
        <taxon>Pentapetalae</taxon>
        <taxon>rosids</taxon>
        <taxon>fabids</taxon>
        <taxon>Cucurbitales</taxon>
        <taxon>Cucurbitaceae</taxon>
        <taxon>Benincaseae</taxon>
        <taxon>Cucumis</taxon>
    </lineage>
</organism>